<proteinExistence type="predicted"/>
<dbReference type="InterPro" id="IPR046845">
    <property type="entry name" value="ASY3-like_CC"/>
</dbReference>
<dbReference type="PANTHER" id="PTHR36027:SF1">
    <property type="entry name" value="MEIOSIS-SPECIFIC PROTEIN ASY3"/>
    <property type="match status" value="1"/>
</dbReference>
<name>A0A7C9CYN0_OPUST</name>
<evidence type="ECO:0000313" key="3">
    <source>
        <dbReference type="EMBL" id="MBA4629720.1"/>
    </source>
</evidence>
<feature type="compositionally biased region" description="Basic and acidic residues" evidence="1">
    <location>
        <begin position="38"/>
        <end position="48"/>
    </location>
</feature>
<dbReference type="PANTHER" id="PTHR36027">
    <property type="entry name" value="MEIOSIS-SPECIFIC PROTEIN ASY3"/>
    <property type="match status" value="1"/>
</dbReference>
<feature type="region of interest" description="Disordered" evidence="1">
    <location>
        <begin position="1"/>
        <end position="48"/>
    </location>
</feature>
<sequence length="224" mass="25025">MGVAQKPLFFQTKRHCSSGAGHSNSSPAVQSPEASASSKDELLEPLEKGDEDECARVVSLLGLALERVKTKMMSVTNKRCSDILMSAAEEIHLRLCNVESQIQIDSGRLTSLSKLKRKHLETRLQEQQEHLKVIYDKFRKEIHQYIQDCSGAVEELEAQHAEVKGAIKRQNISQRKLLLQAEAAVESQLNDAHRQIASFHKLGRQKMLKLKVAVAECLKDGISS</sequence>
<organism evidence="3">
    <name type="scientific">Opuntia streptacantha</name>
    <name type="common">Prickly pear cactus</name>
    <name type="synonym">Opuntia cardona</name>
    <dbReference type="NCBI Taxonomy" id="393608"/>
    <lineage>
        <taxon>Eukaryota</taxon>
        <taxon>Viridiplantae</taxon>
        <taxon>Streptophyta</taxon>
        <taxon>Embryophyta</taxon>
        <taxon>Tracheophyta</taxon>
        <taxon>Spermatophyta</taxon>
        <taxon>Magnoliopsida</taxon>
        <taxon>eudicotyledons</taxon>
        <taxon>Gunneridae</taxon>
        <taxon>Pentapetalae</taxon>
        <taxon>Caryophyllales</taxon>
        <taxon>Cactineae</taxon>
        <taxon>Cactaceae</taxon>
        <taxon>Opuntioideae</taxon>
        <taxon>Opuntia</taxon>
    </lineage>
</organism>
<dbReference type="AlphaFoldDB" id="A0A7C9CYN0"/>
<dbReference type="InterPro" id="IPR037731">
    <property type="entry name" value="ASY3-like"/>
</dbReference>
<feature type="domain" description="Meiosis-specific protein ASY3-like coiled-coil" evidence="2">
    <location>
        <begin position="49"/>
        <end position="220"/>
    </location>
</feature>
<dbReference type="Pfam" id="PF20435">
    <property type="entry name" value="ASY3-like"/>
    <property type="match status" value="1"/>
</dbReference>
<reference evidence="3" key="1">
    <citation type="journal article" date="2013" name="J. Plant Res.">
        <title>Effect of fungi and light on seed germination of three Opuntia species from semiarid lands of central Mexico.</title>
        <authorList>
            <person name="Delgado-Sanchez P."/>
            <person name="Jimenez-Bremont J.F."/>
            <person name="Guerrero-Gonzalez Mde L."/>
            <person name="Flores J."/>
        </authorList>
    </citation>
    <scope>NUCLEOTIDE SEQUENCE</scope>
    <source>
        <tissue evidence="3">Cladode</tissue>
    </source>
</reference>
<accession>A0A7C9CYN0</accession>
<evidence type="ECO:0000256" key="1">
    <source>
        <dbReference type="SAM" id="MobiDB-lite"/>
    </source>
</evidence>
<dbReference type="EMBL" id="GISG01070654">
    <property type="protein sequence ID" value="MBA4629720.1"/>
    <property type="molecule type" value="Transcribed_RNA"/>
</dbReference>
<reference evidence="3" key="2">
    <citation type="submission" date="2020-07" db="EMBL/GenBank/DDBJ databases">
        <authorList>
            <person name="Vera ALvarez R."/>
            <person name="Arias-Moreno D.M."/>
            <person name="Jimenez-Jacinto V."/>
            <person name="Jimenez-Bremont J.F."/>
            <person name="Swaminathan K."/>
            <person name="Moose S.P."/>
            <person name="Guerrero-Gonzalez M.L."/>
            <person name="Marino-Ramirez L."/>
            <person name="Landsman D."/>
            <person name="Rodriguez-Kessler M."/>
            <person name="Delgado-Sanchez P."/>
        </authorList>
    </citation>
    <scope>NUCLEOTIDE SEQUENCE</scope>
    <source>
        <tissue evidence="3">Cladode</tissue>
    </source>
</reference>
<protein>
    <recommendedName>
        <fullName evidence="2">Meiosis-specific protein ASY3-like coiled-coil domain-containing protein</fullName>
    </recommendedName>
</protein>
<evidence type="ECO:0000259" key="2">
    <source>
        <dbReference type="Pfam" id="PF20435"/>
    </source>
</evidence>
<feature type="compositionally biased region" description="Polar residues" evidence="1">
    <location>
        <begin position="20"/>
        <end position="37"/>
    </location>
</feature>
<dbReference type="GO" id="GO:0051321">
    <property type="term" value="P:meiotic cell cycle"/>
    <property type="evidence" value="ECO:0007669"/>
    <property type="project" value="InterPro"/>
</dbReference>